<keyword evidence="2" id="KW-1185">Reference proteome</keyword>
<evidence type="ECO:0000313" key="2">
    <source>
        <dbReference type="Proteomes" id="UP001237292"/>
    </source>
</evidence>
<proteinExistence type="predicted"/>
<dbReference type="EMBL" id="CP133164">
    <property type="protein sequence ID" value="WMN20362.1"/>
    <property type="molecule type" value="Genomic_DNA"/>
</dbReference>
<dbReference type="Proteomes" id="UP001237292">
    <property type="component" value="Chromosome"/>
</dbReference>
<protein>
    <submittedName>
        <fullName evidence="1">Uncharacterized protein</fullName>
    </submittedName>
</protein>
<evidence type="ECO:0000313" key="1">
    <source>
        <dbReference type="EMBL" id="WMN20362.1"/>
    </source>
</evidence>
<accession>A0ABY9NPV9</accession>
<gene>
    <name evidence="1" type="ORF">QL104_13510</name>
</gene>
<name>A0ABY9NPV9_9PSED</name>
<reference evidence="1 2" key="1">
    <citation type="journal article" date="2023" name="Access Microbiol">
        <title>The genome of a steinernematid-associated Pseudomonas piscis bacterium encodes the biosynthesis of insect toxins.</title>
        <authorList>
            <person name="Awori R.M."/>
            <person name="Hendre P."/>
            <person name="Amugune N.O."/>
        </authorList>
    </citation>
    <scope>NUCLEOTIDE SEQUENCE [LARGE SCALE GENOMIC DNA]</scope>
    <source>
        <strain evidence="1 2">75</strain>
    </source>
</reference>
<dbReference type="RefSeq" id="WP_282878161.1">
    <property type="nucleotide sequence ID" value="NZ_CP133164.1"/>
</dbReference>
<sequence>MAASLSVEDFSAHRRGIFNTSSLLTEIFEEHQTQDDFALGDVLFFSKSL</sequence>
<organism evidence="1 2">
    <name type="scientific">Pseudomonas piscis</name>
    <dbReference type="NCBI Taxonomy" id="2614538"/>
    <lineage>
        <taxon>Bacteria</taxon>
        <taxon>Pseudomonadati</taxon>
        <taxon>Pseudomonadota</taxon>
        <taxon>Gammaproteobacteria</taxon>
        <taxon>Pseudomonadales</taxon>
        <taxon>Pseudomonadaceae</taxon>
        <taxon>Pseudomonas</taxon>
    </lineage>
</organism>